<dbReference type="Pfam" id="PF00166">
    <property type="entry name" value="Cpn10"/>
    <property type="match status" value="1"/>
</dbReference>
<dbReference type="PANTHER" id="PTHR10772:SF63">
    <property type="entry name" value="20 KDA CHAPERONIN, CHLOROPLASTIC"/>
    <property type="match status" value="1"/>
</dbReference>
<dbReference type="PRINTS" id="PR00297">
    <property type="entry name" value="CHAPERONIN10"/>
</dbReference>
<evidence type="ECO:0000256" key="2">
    <source>
        <dbReference type="ARBA" id="ARBA00023186"/>
    </source>
</evidence>
<sequence length="144" mass="15199">MAASQLTATTVLARSLPSFEGLRPSTVKIVSFVPLKQGLSQRCFRFRPLVVKAATVVATKVAEPEDKTPGGVLLADTSKEKPLIGTVIAVGPGSLDQEGNRKPLSVSPGDTVVFFKLGGNEFHGKDGSDYIVLRAYDVLAVLSS</sequence>
<reference evidence="7" key="2">
    <citation type="submission" date="2020-07" db="EMBL/GenBank/DDBJ databases">
        <authorList>
            <person name="Vera ALvarez R."/>
            <person name="Arias-Moreno D.M."/>
            <person name="Jimenez-Jacinto V."/>
            <person name="Jimenez-Bremont J.F."/>
            <person name="Swaminathan K."/>
            <person name="Moose S.P."/>
            <person name="Guerrero-Gonzalez M.L."/>
            <person name="Marino-Ramirez L."/>
            <person name="Landsman D."/>
            <person name="Rodriguez-Kessler M."/>
            <person name="Delgado-Sanchez P."/>
        </authorList>
    </citation>
    <scope>NUCLEOTIDE SEQUENCE</scope>
    <source>
        <tissue evidence="7">Cladode</tissue>
    </source>
</reference>
<evidence type="ECO:0000256" key="3">
    <source>
        <dbReference type="ARBA" id="ARBA00031971"/>
    </source>
</evidence>
<dbReference type="CDD" id="cd00320">
    <property type="entry name" value="cpn10"/>
    <property type="match status" value="1"/>
</dbReference>
<organism evidence="7">
    <name type="scientific">Opuntia streptacantha</name>
    <name type="common">Prickly pear cactus</name>
    <name type="synonym">Opuntia cardona</name>
    <dbReference type="NCBI Taxonomy" id="393608"/>
    <lineage>
        <taxon>Eukaryota</taxon>
        <taxon>Viridiplantae</taxon>
        <taxon>Streptophyta</taxon>
        <taxon>Embryophyta</taxon>
        <taxon>Tracheophyta</taxon>
        <taxon>Spermatophyta</taxon>
        <taxon>Magnoliopsida</taxon>
        <taxon>eudicotyledons</taxon>
        <taxon>Gunneridae</taxon>
        <taxon>Pentapetalae</taxon>
        <taxon>Caryophyllales</taxon>
        <taxon>Cactineae</taxon>
        <taxon>Cactaceae</taxon>
        <taxon>Opuntioideae</taxon>
        <taxon>Opuntia</taxon>
    </lineage>
</organism>
<dbReference type="InterPro" id="IPR020818">
    <property type="entry name" value="Chaperonin_GroES"/>
</dbReference>
<dbReference type="EMBL" id="GISG01282796">
    <property type="protein sequence ID" value="MBA4679269.1"/>
    <property type="molecule type" value="Transcribed_RNA"/>
</dbReference>
<dbReference type="InterPro" id="IPR011032">
    <property type="entry name" value="GroES-like_sf"/>
</dbReference>
<dbReference type="GO" id="GO:0044183">
    <property type="term" value="F:protein folding chaperone"/>
    <property type="evidence" value="ECO:0007669"/>
    <property type="project" value="InterPro"/>
</dbReference>
<dbReference type="GO" id="GO:0051087">
    <property type="term" value="F:protein-folding chaperone binding"/>
    <property type="evidence" value="ECO:0007669"/>
    <property type="project" value="TreeGrafter"/>
</dbReference>
<dbReference type="FunFam" id="2.30.33.40:FF:000001">
    <property type="entry name" value="10 kDa chaperonin"/>
    <property type="match status" value="1"/>
</dbReference>
<evidence type="ECO:0000313" key="7">
    <source>
        <dbReference type="EMBL" id="MBA4679269.1"/>
    </source>
</evidence>
<protein>
    <recommendedName>
        <fullName evidence="4">20 kDa chaperonin, chloroplastic</fullName>
    </recommendedName>
    <alternativeName>
        <fullName evidence="3">Chaperonin 10</fullName>
    </alternativeName>
    <alternativeName>
        <fullName evidence="5">Protein Cpn21</fullName>
    </alternativeName>
</protein>
<dbReference type="Gene3D" id="2.30.33.40">
    <property type="entry name" value="GroES chaperonin"/>
    <property type="match status" value="1"/>
</dbReference>
<dbReference type="SUPFAM" id="SSF50129">
    <property type="entry name" value="GroES-like"/>
    <property type="match status" value="1"/>
</dbReference>
<dbReference type="PANTHER" id="PTHR10772">
    <property type="entry name" value="10 KDA HEAT SHOCK PROTEIN"/>
    <property type="match status" value="1"/>
</dbReference>
<dbReference type="InterPro" id="IPR037124">
    <property type="entry name" value="Chaperonin_GroES_sf"/>
</dbReference>
<keyword evidence="2 6" id="KW-0143">Chaperone</keyword>
<reference evidence="7" key="1">
    <citation type="journal article" date="2013" name="J. Plant Res.">
        <title>Effect of fungi and light on seed germination of three Opuntia species from semiarid lands of central Mexico.</title>
        <authorList>
            <person name="Delgado-Sanchez P."/>
            <person name="Jimenez-Bremont J.F."/>
            <person name="Guerrero-Gonzalez Mde L."/>
            <person name="Flores J."/>
        </authorList>
    </citation>
    <scope>NUCLEOTIDE SEQUENCE</scope>
    <source>
        <tissue evidence="7">Cladode</tissue>
    </source>
</reference>
<proteinExistence type="inferred from homology"/>
<evidence type="ECO:0000256" key="4">
    <source>
        <dbReference type="ARBA" id="ARBA00073031"/>
    </source>
</evidence>
<dbReference type="GO" id="GO:0009507">
    <property type="term" value="C:chloroplast"/>
    <property type="evidence" value="ECO:0007669"/>
    <property type="project" value="TreeGrafter"/>
</dbReference>
<evidence type="ECO:0000256" key="6">
    <source>
        <dbReference type="RuleBase" id="RU003479"/>
    </source>
</evidence>
<evidence type="ECO:0000256" key="5">
    <source>
        <dbReference type="ARBA" id="ARBA00079398"/>
    </source>
</evidence>
<dbReference type="AlphaFoldDB" id="A0A7C9FN54"/>
<evidence type="ECO:0000256" key="1">
    <source>
        <dbReference type="ARBA" id="ARBA00006975"/>
    </source>
</evidence>
<dbReference type="GO" id="GO:0005524">
    <property type="term" value="F:ATP binding"/>
    <property type="evidence" value="ECO:0007669"/>
    <property type="project" value="InterPro"/>
</dbReference>
<name>A0A7C9FN54_OPUST</name>
<dbReference type="GO" id="GO:0051082">
    <property type="term" value="F:unfolded protein binding"/>
    <property type="evidence" value="ECO:0007669"/>
    <property type="project" value="TreeGrafter"/>
</dbReference>
<comment type="similarity">
    <text evidence="1 6">Belongs to the GroES chaperonin family.</text>
</comment>
<dbReference type="GO" id="GO:0005739">
    <property type="term" value="C:mitochondrion"/>
    <property type="evidence" value="ECO:0007669"/>
    <property type="project" value="TreeGrafter"/>
</dbReference>
<accession>A0A7C9FN54</accession>
<dbReference type="SMART" id="SM00883">
    <property type="entry name" value="Cpn10"/>
    <property type="match status" value="1"/>
</dbReference>
<dbReference type="GO" id="GO:0046872">
    <property type="term" value="F:metal ion binding"/>
    <property type="evidence" value="ECO:0007669"/>
    <property type="project" value="TreeGrafter"/>
</dbReference>